<dbReference type="EMBL" id="JACRYL010000038">
    <property type="protein sequence ID" value="MBC6113149.1"/>
    <property type="molecule type" value="Genomic_DNA"/>
</dbReference>
<protein>
    <recommendedName>
        <fullName evidence="3">Lipoprotein</fullName>
    </recommendedName>
</protein>
<sequence length="160" mass="18698">MKNLIIIASFLLLNSCKSGKMNQLTIIDTDGNKNIAILKDKDRESFELTQKDLEAINEILKTAVAKYNIEKKTHFKNKPITNLQLESYLINLKIYKRQYVPFKNEQEQKEIWINCFCSLDGHYKWQTEIVFVQDGGKCYFNLKINLDKKTYSMFSVNGQA</sequence>
<reference evidence="1 2" key="1">
    <citation type="submission" date="2020-08" db="EMBL/GenBank/DDBJ databases">
        <authorList>
            <person name="Sun Q."/>
            <person name="Inoue M."/>
        </authorList>
    </citation>
    <scope>NUCLEOTIDE SEQUENCE [LARGE SCALE GENOMIC DNA]</scope>
    <source>
        <strain evidence="1 2">CCM 8938</strain>
    </source>
</reference>
<evidence type="ECO:0000313" key="2">
    <source>
        <dbReference type="Proteomes" id="UP000652755"/>
    </source>
</evidence>
<accession>A0ABR7KYE5</accession>
<comment type="caution">
    <text evidence="1">The sequence shown here is derived from an EMBL/GenBank/DDBJ whole genome shotgun (WGS) entry which is preliminary data.</text>
</comment>
<name>A0ABR7KYE5_9SPHI</name>
<evidence type="ECO:0000313" key="1">
    <source>
        <dbReference type="EMBL" id="MBC6113149.1"/>
    </source>
</evidence>
<gene>
    <name evidence="1" type="ORF">H7U22_22260</name>
</gene>
<dbReference type="Proteomes" id="UP000652755">
    <property type="component" value="Unassembled WGS sequence"/>
</dbReference>
<keyword evidence="2" id="KW-1185">Reference proteome</keyword>
<dbReference type="RefSeq" id="WP_187073567.1">
    <property type="nucleotide sequence ID" value="NZ_JACRYL010000038.1"/>
</dbReference>
<proteinExistence type="predicted"/>
<evidence type="ECO:0008006" key="3">
    <source>
        <dbReference type="Google" id="ProtNLM"/>
    </source>
</evidence>
<organism evidence="1 2">
    <name type="scientific">Pedobacter fastidiosus</name>
    <dbReference type="NCBI Taxonomy" id="2765361"/>
    <lineage>
        <taxon>Bacteria</taxon>
        <taxon>Pseudomonadati</taxon>
        <taxon>Bacteroidota</taxon>
        <taxon>Sphingobacteriia</taxon>
        <taxon>Sphingobacteriales</taxon>
        <taxon>Sphingobacteriaceae</taxon>
        <taxon>Pedobacter</taxon>
    </lineage>
</organism>